<dbReference type="Gene3D" id="3.30.560.10">
    <property type="entry name" value="Glucose Oxidase, domain 3"/>
    <property type="match status" value="1"/>
</dbReference>
<keyword evidence="4" id="KW-0732">Signal</keyword>
<feature type="signal peptide" evidence="4">
    <location>
        <begin position="1"/>
        <end position="19"/>
    </location>
</feature>
<feature type="region of interest" description="Disordered" evidence="2">
    <location>
        <begin position="49"/>
        <end position="72"/>
    </location>
</feature>
<dbReference type="PANTHER" id="PTHR11552:SF115">
    <property type="entry name" value="DEHYDROGENASE XPTC-RELATED"/>
    <property type="match status" value="1"/>
</dbReference>
<dbReference type="PANTHER" id="PTHR11552">
    <property type="entry name" value="GLUCOSE-METHANOL-CHOLINE GMC OXIDOREDUCTASE"/>
    <property type="match status" value="1"/>
</dbReference>
<evidence type="ECO:0000259" key="5">
    <source>
        <dbReference type="PROSITE" id="PS00624"/>
    </source>
</evidence>
<dbReference type="HOGENOM" id="CLU_275337_0_0_1"/>
<dbReference type="SUPFAM" id="SSF54373">
    <property type="entry name" value="FAD-linked reductases, C-terminal domain"/>
    <property type="match status" value="1"/>
</dbReference>
<keyword evidence="3" id="KW-0472">Membrane</keyword>
<reference evidence="6 7" key="1">
    <citation type="submission" date="2014-02" db="EMBL/GenBank/DDBJ databases">
        <title>The genome sequence of Colletotrichum fioriniae PJ7.</title>
        <authorList>
            <person name="Baroncelli R."/>
            <person name="Thon M.R."/>
        </authorList>
    </citation>
    <scope>NUCLEOTIDE SEQUENCE [LARGE SCALE GENOMIC DNA]</scope>
    <source>
        <strain evidence="6 7">PJ7</strain>
    </source>
</reference>
<dbReference type="GO" id="GO:0044550">
    <property type="term" value="P:secondary metabolite biosynthetic process"/>
    <property type="evidence" value="ECO:0007669"/>
    <property type="project" value="TreeGrafter"/>
</dbReference>
<feature type="compositionally biased region" description="Polar residues" evidence="2">
    <location>
        <begin position="333"/>
        <end position="357"/>
    </location>
</feature>
<evidence type="ECO:0000313" key="7">
    <source>
        <dbReference type="Proteomes" id="UP000020467"/>
    </source>
</evidence>
<comment type="caution">
    <text evidence="6">The sequence shown here is derived from an EMBL/GenBank/DDBJ whole genome shotgun (WGS) entry which is preliminary data.</text>
</comment>
<feature type="compositionally biased region" description="Polar residues" evidence="2">
    <location>
        <begin position="281"/>
        <end position="293"/>
    </location>
</feature>
<gene>
    <name evidence="6" type="ORF">CFIO01_12598</name>
</gene>
<dbReference type="InterPro" id="IPR007867">
    <property type="entry name" value="GMC_OxRtase_C"/>
</dbReference>
<dbReference type="SUPFAM" id="SSF51905">
    <property type="entry name" value="FAD/NAD(P)-binding domain"/>
    <property type="match status" value="1"/>
</dbReference>
<dbReference type="EMBL" id="JARH01000165">
    <property type="protein sequence ID" value="EXF84500.1"/>
    <property type="molecule type" value="Genomic_DNA"/>
</dbReference>
<keyword evidence="3" id="KW-0812">Transmembrane</keyword>
<dbReference type="OrthoDB" id="269227at2759"/>
<feature type="domain" description="Glucose-methanol-choline oxidoreductase N-terminal" evidence="5">
    <location>
        <begin position="857"/>
        <end position="871"/>
    </location>
</feature>
<feature type="region of interest" description="Disordered" evidence="2">
    <location>
        <begin position="271"/>
        <end position="390"/>
    </location>
</feature>
<feature type="compositionally biased region" description="Polar residues" evidence="2">
    <location>
        <begin position="1029"/>
        <end position="1045"/>
    </location>
</feature>
<protein>
    <submittedName>
        <fullName evidence="6">GMC oxidoreductase</fullName>
    </submittedName>
</protein>
<dbReference type="GO" id="GO:0050660">
    <property type="term" value="F:flavin adenine dinucleotide binding"/>
    <property type="evidence" value="ECO:0007669"/>
    <property type="project" value="InterPro"/>
</dbReference>
<dbReference type="InterPro" id="IPR000172">
    <property type="entry name" value="GMC_OxRdtase_N"/>
</dbReference>
<evidence type="ECO:0000256" key="3">
    <source>
        <dbReference type="SAM" id="Phobius"/>
    </source>
</evidence>
<dbReference type="Proteomes" id="UP000020467">
    <property type="component" value="Unassembled WGS sequence"/>
</dbReference>
<organism evidence="6 7">
    <name type="scientific">Colletotrichum fioriniae PJ7</name>
    <dbReference type="NCBI Taxonomy" id="1445577"/>
    <lineage>
        <taxon>Eukaryota</taxon>
        <taxon>Fungi</taxon>
        <taxon>Dikarya</taxon>
        <taxon>Ascomycota</taxon>
        <taxon>Pezizomycotina</taxon>
        <taxon>Sordariomycetes</taxon>
        <taxon>Hypocreomycetidae</taxon>
        <taxon>Glomerellales</taxon>
        <taxon>Glomerellaceae</taxon>
        <taxon>Colletotrichum</taxon>
        <taxon>Colletotrichum acutatum species complex</taxon>
    </lineage>
</organism>
<dbReference type="Gene3D" id="3.50.50.60">
    <property type="entry name" value="FAD/NAD(P)-binding domain"/>
    <property type="match status" value="1"/>
</dbReference>
<dbReference type="AlphaFoldDB" id="A0A010R732"/>
<evidence type="ECO:0000256" key="2">
    <source>
        <dbReference type="SAM" id="MobiDB-lite"/>
    </source>
</evidence>
<proteinExistence type="inferred from homology"/>
<name>A0A010R732_9PEZI</name>
<dbReference type="PROSITE" id="PS00624">
    <property type="entry name" value="GMC_OXRED_2"/>
    <property type="match status" value="1"/>
</dbReference>
<dbReference type="Pfam" id="PF05199">
    <property type="entry name" value="GMC_oxred_C"/>
    <property type="match status" value="1"/>
</dbReference>
<comment type="similarity">
    <text evidence="1">Belongs to the GMC oxidoreductase family.</text>
</comment>
<dbReference type="eggNOG" id="KOG1238">
    <property type="taxonomic scope" value="Eukaryota"/>
</dbReference>
<dbReference type="KEGG" id="cfj:CFIO01_12598"/>
<feature type="region of interest" description="Disordered" evidence="2">
    <location>
        <begin position="459"/>
        <end position="486"/>
    </location>
</feature>
<feature type="chain" id="PRO_5001455474" evidence="4">
    <location>
        <begin position="20"/>
        <end position="1160"/>
    </location>
</feature>
<feature type="region of interest" description="Disordered" evidence="2">
    <location>
        <begin position="1029"/>
        <end position="1050"/>
    </location>
</feature>
<keyword evidence="7" id="KW-1185">Reference proteome</keyword>
<accession>A0A010R732</accession>
<evidence type="ECO:0000313" key="6">
    <source>
        <dbReference type="EMBL" id="EXF84500.1"/>
    </source>
</evidence>
<feature type="transmembrane region" description="Helical" evidence="3">
    <location>
        <begin position="403"/>
        <end position="425"/>
    </location>
</feature>
<feature type="compositionally biased region" description="Low complexity" evidence="2">
    <location>
        <begin position="364"/>
        <end position="386"/>
    </location>
</feature>
<evidence type="ECO:0000256" key="4">
    <source>
        <dbReference type="SAM" id="SignalP"/>
    </source>
</evidence>
<evidence type="ECO:0000256" key="1">
    <source>
        <dbReference type="ARBA" id="ARBA00010790"/>
    </source>
</evidence>
<sequence length="1160" mass="123947">MAKLRSFMSLLLASAVTNANLASFCRSTCGPALSSLSDEGYLQTLATTSATQEPESASAGEVALEEPASQPQDDIAPHQMWARQNLTQVQNTPAPRPMLTIWSRPPAETSIQVTTVTVVRTVTVELASRTEVIWAPLQQTLTFINPTLVFETSIVTASQPRGIAARDAANAIVSDQAAISEISSTDTYYHEGAGLSPHPAPIRRQTSASVNRVSIVTVEITTTIVASGTVVHTVTIFDPVFVSVTKTPTLTSTIVTTTTLPIEDGVFSSSAIVPSPPASQKAISSDGAQQTASFMGPESSFVTATTPETPEPQDPSVISSTIGAPESSRIRSEPNTPHSTFASSSVLPSTSPANHEGTSARVEPATSSSPSMRSTSTTTIPPLTETHPPPTERIARPSLSPGVIAGIAVGATFVLTALILLFLCIRRQRSKRRRHLQLNEDDRHMTSAIVATAMMNQPTSGSVAYDGPCQTPQTEGSSGKSSEEEQVRVVIQPVLKKRSMSSVLSALPKVWPRPPGYTGKAYSFSAGGSGETTPREPVAWSVETYSEAQPTDLYVALHNAVGMLHWHITGAGFLNKQGRHTEQVKRTFDSISEQYDYIVVGGGTSGLVVANRLSEDPEKTVLVVEYGDFANTINVTVPYFATYDQSARLYNVTSVPQTHLGNRTSRLRIGAVVGGGSTVNGMAWDRGSEADYDAWEALGNPGWGWATLFNYFQKSSTFAPPSEEYVEEYGYEWSEDAYGDGPIQVGFPSWQWPESALMAQAWAQDIKVPALKDGTDGDNVGIAWLPQNSGGPNATRSTAETAYFNPVSARENLHLLVRHYGAAIKFEGNTTNGVVIGSRDGSEAKFVESRNVVLAAGAVHTPQLLQLSGIGPEKLLKSLDIDVMVDLPGVGANFQDHPSIFMVYDFANDTSINPTLMTNETFYNESWAEYEANRTGPHTHAWGNRVVFTSLQDLDPDNYEAIADAVAAQDPLQHLPEVYAENPALLEGFNRQRDILSQRFRNPKAGVMEFTFGGAESVPVALQKPLSRGTITINSTNPDPGSSTPGAGGAQVDFNTLSNPIDTLAAVEILPGPGVTSDAEIEAVMRESWLSSSFDHPVGTAAMMPRELGGVVDSGLTVYGVEGLWVVDASVMPMLPAAHTQATVYAVAECAADLIKGVGK</sequence>
<dbReference type="InterPro" id="IPR036188">
    <property type="entry name" value="FAD/NAD-bd_sf"/>
</dbReference>
<dbReference type="GO" id="GO:0016614">
    <property type="term" value="F:oxidoreductase activity, acting on CH-OH group of donors"/>
    <property type="evidence" value="ECO:0007669"/>
    <property type="project" value="InterPro"/>
</dbReference>
<keyword evidence="3" id="KW-1133">Transmembrane helix</keyword>
<dbReference type="Pfam" id="PF00732">
    <property type="entry name" value="GMC_oxred_N"/>
    <property type="match status" value="1"/>
</dbReference>
<dbReference type="InterPro" id="IPR012132">
    <property type="entry name" value="GMC_OxRdtase"/>
</dbReference>